<dbReference type="Proteomes" id="UP001524383">
    <property type="component" value="Unassembled WGS sequence"/>
</dbReference>
<dbReference type="FunFam" id="2.60.40.10:FF:000270">
    <property type="entry name" value="Cell surface protein"/>
    <property type="match status" value="2"/>
</dbReference>
<dbReference type="Gene3D" id="2.60.40.680">
    <property type="match status" value="1"/>
</dbReference>
<dbReference type="SMART" id="SM00645">
    <property type="entry name" value="Pept_C1"/>
    <property type="match status" value="1"/>
</dbReference>
<dbReference type="InterPro" id="IPR022409">
    <property type="entry name" value="PKD/Chitinase_dom"/>
</dbReference>
<dbReference type="Pfam" id="PF18560">
    <property type="entry name" value="Lectin_like"/>
    <property type="match status" value="1"/>
</dbReference>
<evidence type="ECO:0000313" key="3">
    <source>
        <dbReference type="Proteomes" id="UP001524383"/>
    </source>
</evidence>
<dbReference type="PROSITE" id="PS50093">
    <property type="entry name" value="PKD"/>
    <property type="match status" value="2"/>
</dbReference>
<dbReference type="PANTHER" id="PTHR36842">
    <property type="entry name" value="PROTEIN TOLB HOMOLOG"/>
    <property type="match status" value="1"/>
</dbReference>
<dbReference type="PANTHER" id="PTHR36842:SF1">
    <property type="entry name" value="PROTEIN TOLB"/>
    <property type="match status" value="1"/>
</dbReference>
<protein>
    <submittedName>
        <fullName evidence="2">PKD domain-containing protein</fullName>
    </submittedName>
</protein>
<dbReference type="InterPro" id="IPR035986">
    <property type="entry name" value="PKD_dom_sf"/>
</dbReference>
<dbReference type="CDD" id="cd02619">
    <property type="entry name" value="Peptidase_C1"/>
    <property type="match status" value="1"/>
</dbReference>
<comment type="caution">
    <text evidence="2">The sequence shown here is derived from an EMBL/GenBank/DDBJ whole genome shotgun (WGS) entry which is preliminary data.</text>
</comment>
<reference evidence="2 3" key="1">
    <citation type="submission" date="2019-08" db="EMBL/GenBank/DDBJ databases">
        <authorList>
            <person name="Chen S.-C."/>
            <person name="Lai M.-C."/>
            <person name="You Y.-T."/>
        </authorList>
    </citation>
    <scope>NUCLEOTIDE SEQUENCE [LARGE SCALE GENOMIC DNA]</scope>
    <source>
        <strain evidence="2 3">P2F9704a</strain>
    </source>
</reference>
<evidence type="ECO:0000259" key="1">
    <source>
        <dbReference type="PROSITE" id="PS50093"/>
    </source>
</evidence>
<evidence type="ECO:0000313" key="2">
    <source>
        <dbReference type="EMBL" id="MCQ1539423.1"/>
    </source>
</evidence>
<proteinExistence type="predicted"/>
<sequence length="989" mass="107445">MNDRSYLFLLSILILFFIISFSPVMAAELAAVESERSVNTTMITETGMPELAPVNPDFLDYIVHQGERGYLMSSDHHFVPGVVPSPVDFSHTTGMQIGSSGGDIRLFSTYQPSYDLRDHDKVSPVKDQGDEGNCWAFGTYASLESFFLPREAWDFSENNMKNIIYAEFDVGEGGNRDMSTAYLARWSGPVLEVDDPYVAGSTFIIEGLPPVKRVQDVLFLPRRANKLDNENIKWALTEYGVVQISMWWVRDGWNSDRNAYYQDQTTRVNHAVAIVGWDDTYARSNFNKNPPGDGAFIVKNSWGTDWGDEGFFYLSYYDTSIKDFAVFTGEDTGSYDRVYQYDPMGWVRSIGYTGSDTAWFANVFTAESDETLTAVGFYTPVVNSSYQINVYTTPDDGPRQIGGVVSTQTGTIPSPGYHTIDIPAASLNAGETFSVVVRLETPGHNSPIPIECPIQGYSSKATANPGEGYISSTDSTWTDLTDEVENASVCLKAYTTVSTSPQADFSANITSGSAPLTVAFSDASIGTPTAWYWDFGDGGESRVRNPVHTYTQAGAYAVNLTVTNSRGEDSEVKSSFISVSEDCTNIVVLPLESELNVGDIGEYSIMISSLNEGLGSFEFDVNLTEPGIATITSVNITEGMGNTSAVPAESVNCWSHTHIQPGTENLTVISLTVQGLTRGTTNLTITNAELWPRYETIVLPAVIQVGEGTRIPVANFTANRTLGSTPLAVAFTDLSTGNPTSWSWQFGDGTNSTERDPIHPYTLPGTYTVQLRVENSAGGSTIIWEDYITVLPQASDMIIGAGSLNVATGMTGAIPVSITNVTGAEEIMCSVTVNPVYANFTGVAINASVAGGTNLTYQINNQTGTLNVTLSRTDGNYTAGTEPVQILDITLQAKHLFGESQIGFGEAMWIRNDVEIPFGRMEAGILDIHLRCDFNQNNRIDIGDVAKVAWMAAGLVDEDLEADFNNNGEVDSADAARIAYYYVGKIGGL</sequence>
<dbReference type="Gene3D" id="3.90.70.10">
    <property type="entry name" value="Cysteine proteinases"/>
    <property type="match status" value="1"/>
</dbReference>
<dbReference type="InterPro" id="IPR025660">
    <property type="entry name" value="Pept_his_AS"/>
</dbReference>
<dbReference type="Pfam" id="PF00112">
    <property type="entry name" value="Peptidase_C1"/>
    <property type="match status" value="1"/>
</dbReference>
<dbReference type="SUPFAM" id="SSF54001">
    <property type="entry name" value="Cysteine proteinases"/>
    <property type="match status" value="1"/>
</dbReference>
<dbReference type="InterPro" id="IPR040528">
    <property type="entry name" value="Lectin-like"/>
</dbReference>
<organism evidence="2 3">
    <name type="scientific">Methanocalculus taiwanensis</name>
    <dbReference type="NCBI Taxonomy" id="106207"/>
    <lineage>
        <taxon>Archaea</taxon>
        <taxon>Methanobacteriati</taxon>
        <taxon>Methanobacteriota</taxon>
        <taxon>Stenosarchaea group</taxon>
        <taxon>Methanomicrobia</taxon>
        <taxon>Methanomicrobiales</taxon>
        <taxon>Methanocalculaceae</taxon>
        <taxon>Methanocalculus</taxon>
    </lineage>
</organism>
<dbReference type="Gene3D" id="2.60.40.10">
    <property type="entry name" value="Immunoglobulins"/>
    <property type="match status" value="2"/>
</dbReference>
<dbReference type="EMBL" id="VOTZ01000029">
    <property type="protein sequence ID" value="MCQ1539423.1"/>
    <property type="molecule type" value="Genomic_DNA"/>
</dbReference>
<dbReference type="InterPro" id="IPR000668">
    <property type="entry name" value="Peptidase_C1A_C"/>
</dbReference>
<dbReference type="SMART" id="SM00089">
    <property type="entry name" value="PKD"/>
    <property type="match status" value="2"/>
</dbReference>
<gene>
    <name evidence="2" type="ORF">FTO68_10575</name>
</gene>
<dbReference type="SUPFAM" id="SSF49299">
    <property type="entry name" value="PKD domain"/>
    <property type="match status" value="2"/>
</dbReference>
<dbReference type="Gene3D" id="1.10.1330.10">
    <property type="entry name" value="Dockerin domain"/>
    <property type="match status" value="1"/>
</dbReference>
<feature type="domain" description="PKD" evidence="1">
    <location>
        <begin position="712"/>
        <end position="781"/>
    </location>
</feature>
<dbReference type="InterPro" id="IPR013783">
    <property type="entry name" value="Ig-like_fold"/>
</dbReference>
<keyword evidence="3" id="KW-1185">Reference proteome</keyword>
<name>A0ABD4TN43_9EURY</name>
<accession>A0ABD4TN43</accession>
<dbReference type="Pfam" id="PF18911">
    <property type="entry name" value="PKD_4"/>
    <property type="match status" value="2"/>
</dbReference>
<dbReference type="CDD" id="cd00146">
    <property type="entry name" value="PKD"/>
    <property type="match status" value="2"/>
</dbReference>
<feature type="domain" description="PKD" evidence="1">
    <location>
        <begin position="501"/>
        <end position="567"/>
    </location>
</feature>
<dbReference type="PROSITE" id="PS00639">
    <property type="entry name" value="THIOL_PROTEASE_HIS"/>
    <property type="match status" value="1"/>
</dbReference>
<dbReference type="AlphaFoldDB" id="A0ABD4TN43"/>
<dbReference type="InterPro" id="IPR038765">
    <property type="entry name" value="Papain-like_cys_pep_sf"/>
</dbReference>
<dbReference type="InterPro" id="IPR036439">
    <property type="entry name" value="Dockerin_dom_sf"/>
</dbReference>
<dbReference type="InterPro" id="IPR000601">
    <property type="entry name" value="PKD_dom"/>
</dbReference>